<dbReference type="GO" id="GO:0005737">
    <property type="term" value="C:cytoplasm"/>
    <property type="evidence" value="ECO:0007669"/>
    <property type="project" value="TreeGrafter"/>
</dbReference>
<dbReference type="InterPro" id="IPR050275">
    <property type="entry name" value="PGM_Phosphatase"/>
</dbReference>
<dbReference type="PANTHER" id="PTHR48100:SF1">
    <property type="entry name" value="HISTIDINE PHOSPHATASE FAMILY PROTEIN-RELATED"/>
    <property type="match status" value="1"/>
</dbReference>
<name>A0A5D4QWZ6_9BACI</name>
<sequence length="210" mass="24080">MLFMDGTVAVTLFRHVLTEENKRHAYLGWTDSPLCPEAKERFETWSRALPEYPFIFSSDLGRCLETASILPGGNALKLKELREMNFGRWEGSIYEELKNDPAYQVWLNDPFTAPIPEGENYGQFSERVMHGWEKIRTILIRQEGTRAAVVTHGGVIRQLLTRLAPEERPFWEWKAPHAGAITLIWENNGFRRGERCTLLLEEASTGKLSG</sequence>
<protein>
    <submittedName>
        <fullName evidence="1">Histidine phosphatase family protein</fullName>
    </submittedName>
</protein>
<dbReference type="Proteomes" id="UP000322139">
    <property type="component" value="Unassembled WGS sequence"/>
</dbReference>
<dbReference type="Pfam" id="PF00300">
    <property type="entry name" value="His_Phos_1"/>
    <property type="match status" value="1"/>
</dbReference>
<dbReference type="RefSeq" id="WP_148976823.1">
    <property type="nucleotide sequence ID" value="NZ_VTER01000015.1"/>
</dbReference>
<dbReference type="PANTHER" id="PTHR48100">
    <property type="entry name" value="BROAD-SPECIFICITY PHOSPHATASE YOR283W-RELATED"/>
    <property type="match status" value="1"/>
</dbReference>
<reference evidence="1 2" key="1">
    <citation type="submission" date="2019-08" db="EMBL/GenBank/DDBJ databases">
        <title>Bacillus genomes from the desert of Cuatro Cienegas, Coahuila.</title>
        <authorList>
            <person name="Olmedo-Alvarez G."/>
        </authorList>
    </citation>
    <scope>NUCLEOTIDE SEQUENCE [LARGE SCALE GENOMIC DNA]</scope>
    <source>
        <strain evidence="1 2">CH446_14T</strain>
    </source>
</reference>
<dbReference type="CDD" id="cd07067">
    <property type="entry name" value="HP_PGM_like"/>
    <property type="match status" value="1"/>
</dbReference>
<organism evidence="1 2">
    <name type="scientific">Bacillus infantis</name>
    <dbReference type="NCBI Taxonomy" id="324767"/>
    <lineage>
        <taxon>Bacteria</taxon>
        <taxon>Bacillati</taxon>
        <taxon>Bacillota</taxon>
        <taxon>Bacilli</taxon>
        <taxon>Bacillales</taxon>
        <taxon>Bacillaceae</taxon>
        <taxon>Bacillus</taxon>
    </lineage>
</organism>
<dbReference type="InterPro" id="IPR013078">
    <property type="entry name" value="His_Pase_superF_clade-1"/>
</dbReference>
<dbReference type="EMBL" id="VTER01000015">
    <property type="protein sequence ID" value="TYS42929.1"/>
    <property type="molecule type" value="Genomic_DNA"/>
</dbReference>
<dbReference type="GO" id="GO:0016791">
    <property type="term" value="F:phosphatase activity"/>
    <property type="evidence" value="ECO:0007669"/>
    <property type="project" value="TreeGrafter"/>
</dbReference>
<dbReference type="AlphaFoldDB" id="A0A5D4QWZ6"/>
<accession>A0A5D4QWZ6</accession>
<evidence type="ECO:0000313" key="1">
    <source>
        <dbReference type="EMBL" id="TYS42929.1"/>
    </source>
</evidence>
<dbReference type="Gene3D" id="3.40.50.1240">
    <property type="entry name" value="Phosphoglycerate mutase-like"/>
    <property type="match status" value="1"/>
</dbReference>
<evidence type="ECO:0000313" key="2">
    <source>
        <dbReference type="Proteomes" id="UP000322139"/>
    </source>
</evidence>
<dbReference type="SUPFAM" id="SSF53254">
    <property type="entry name" value="Phosphoglycerate mutase-like"/>
    <property type="match status" value="1"/>
</dbReference>
<proteinExistence type="predicted"/>
<gene>
    <name evidence="1" type="ORF">FZD51_22700</name>
</gene>
<comment type="caution">
    <text evidence="1">The sequence shown here is derived from an EMBL/GenBank/DDBJ whole genome shotgun (WGS) entry which is preliminary data.</text>
</comment>
<dbReference type="SMART" id="SM00855">
    <property type="entry name" value="PGAM"/>
    <property type="match status" value="1"/>
</dbReference>
<dbReference type="InterPro" id="IPR029033">
    <property type="entry name" value="His_PPase_superfam"/>
</dbReference>